<protein>
    <submittedName>
        <fullName evidence="1">Unannotated protein</fullName>
    </submittedName>
</protein>
<name>A0A6J6EDP0_9ZZZZ</name>
<reference evidence="1" key="1">
    <citation type="submission" date="2020-05" db="EMBL/GenBank/DDBJ databases">
        <authorList>
            <person name="Chiriac C."/>
            <person name="Salcher M."/>
            <person name="Ghai R."/>
            <person name="Kavagutti S V."/>
        </authorList>
    </citation>
    <scope>NUCLEOTIDE SEQUENCE</scope>
</reference>
<proteinExistence type="predicted"/>
<dbReference type="AlphaFoldDB" id="A0A6J6EDP0"/>
<accession>A0A6J6EDP0</accession>
<gene>
    <name evidence="1" type="ORF">UFOPK1704_00641</name>
</gene>
<evidence type="ECO:0000313" key="1">
    <source>
        <dbReference type="EMBL" id="CAB4574650.1"/>
    </source>
</evidence>
<organism evidence="1">
    <name type="scientific">freshwater metagenome</name>
    <dbReference type="NCBI Taxonomy" id="449393"/>
    <lineage>
        <taxon>unclassified sequences</taxon>
        <taxon>metagenomes</taxon>
        <taxon>ecological metagenomes</taxon>
    </lineage>
</organism>
<sequence>MTSDTVINPLTKPVIELQWNIGQCFSSRNVAWQTGNLTVDIQVEPVGPGGNSAQKLFLTLN</sequence>
<dbReference type="EMBL" id="CAEZTQ010000111">
    <property type="protein sequence ID" value="CAB4574650.1"/>
    <property type="molecule type" value="Genomic_DNA"/>
</dbReference>